<keyword evidence="11" id="KW-1185">Reference proteome</keyword>
<sequence>MEEEYYNFYRKEVFAIFPKLKWKREGAYTVERKERTEHRQIENASVPSELVYPLTMHIGKPATPVVDVGDKVKIGTLIAEKAEMISANTYSSVSGEVIEIGDHPTIQGNSPCIIIKNDFQDEWNAPLFAEDEKLSPEEKLEIIDKAGIVGMGGATFPTSVKLSPPKDTSVDTLIVNGAECEPYTTADHRLMVEYAKELIEGIRILQEILPVKKVYIAIESNAHESVAVMNKEIGESEAIEVKELETIYPQGSEKVLIKKLTNREVPPGKLPADVQTLVINVGTTYAIYEAIHLGKPLTKRITTVSGEPVKEPKNLWVRIGTPMESLIKDCGGFRSKPGKMIHGGPMMGRTMNSGLVPVGKGTTTVTFLEKKEAEMDERSPCIKCSECLNVCPVSLQPIMISNAYEKGDLKKAEKLGALDCIDCGACSYICPSKIPILENIQKAKREIKAAKEGA</sequence>
<keyword evidence="8" id="KW-1003">Cell membrane</keyword>
<comment type="subunit">
    <text evidence="8">The complex is composed of six subunits: RnfA, RnfB, RnfC, RnfD, RnfE and RnfG.</text>
</comment>
<dbReference type="InterPro" id="IPR011538">
    <property type="entry name" value="Nuo51_FMN-bd"/>
</dbReference>
<reference evidence="10" key="1">
    <citation type="submission" date="2022-11" db="EMBL/GenBank/DDBJ databases">
        <title>WGS of Natronobacillus azotifigens 24KS-1, an anaerobic diazotrophic haloalkaliphile from soda-rich habitats.</title>
        <authorList>
            <person name="Sorokin D.Y."/>
            <person name="Merkel A.Y."/>
        </authorList>
    </citation>
    <scope>NUCLEOTIDE SEQUENCE</scope>
    <source>
        <strain evidence="10">24KS-1</strain>
    </source>
</reference>
<evidence type="ECO:0000313" key="10">
    <source>
        <dbReference type="EMBL" id="MCZ0703122.1"/>
    </source>
</evidence>
<proteinExistence type="inferred from homology"/>
<keyword evidence="5 8" id="KW-0249">Electron transport</keyword>
<evidence type="ECO:0000256" key="1">
    <source>
        <dbReference type="ARBA" id="ARBA00022448"/>
    </source>
</evidence>
<dbReference type="InterPro" id="IPR017900">
    <property type="entry name" value="4Fe4S_Fe_S_CS"/>
</dbReference>
<keyword evidence="3 8" id="KW-0479">Metal-binding</keyword>
<dbReference type="RefSeq" id="WP_268779893.1">
    <property type="nucleotide sequence ID" value="NZ_JAPRAT010000013.1"/>
</dbReference>
<dbReference type="HAMAP" id="MF_00461">
    <property type="entry name" value="RsxC_RnfC"/>
    <property type="match status" value="1"/>
</dbReference>
<evidence type="ECO:0000256" key="8">
    <source>
        <dbReference type="HAMAP-Rule" id="MF_00461"/>
    </source>
</evidence>
<evidence type="ECO:0000256" key="6">
    <source>
        <dbReference type="ARBA" id="ARBA00023004"/>
    </source>
</evidence>
<evidence type="ECO:0000259" key="9">
    <source>
        <dbReference type="PROSITE" id="PS51379"/>
    </source>
</evidence>
<comment type="subcellular location">
    <subcellularLocation>
        <location evidence="8">Cell membrane</location>
        <topology evidence="8">Peripheral membrane protein</topology>
    </subcellularLocation>
</comment>
<dbReference type="Proteomes" id="UP001084197">
    <property type="component" value="Unassembled WGS sequence"/>
</dbReference>
<gene>
    <name evidence="10" type="primary">rsxC</name>
    <name evidence="8" type="synonym">rnfC</name>
    <name evidence="10" type="ORF">OWO01_07845</name>
</gene>
<dbReference type="EMBL" id="JAPRAT010000013">
    <property type="protein sequence ID" value="MCZ0703122.1"/>
    <property type="molecule type" value="Genomic_DNA"/>
</dbReference>
<dbReference type="PANTHER" id="PTHR43034">
    <property type="entry name" value="ION-TRANSLOCATING OXIDOREDUCTASE COMPLEX SUBUNIT C"/>
    <property type="match status" value="1"/>
</dbReference>
<feature type="binding site" evidence="8">
    <location>
        <position position="430"/>
    </location>
    <ligand>
        <name>[4Fe-4S] cluster</name>
        <dbReference type="ChEBI" id="CHEBI:49883"/>
        <label>1</label>
    </ligand>
</feature>
<dbReference type="EC" id="7.-.-.-" evidence="8"/>
<evidence type="ECO:0000256" key="2">
    <source>
        <dbReference type="ARBA" id="ARBA00022485"/>
    </source>
</evidence>
<feature type="binding site" evidence="8">
    <location>
        <position position="420"/>
    </location>
    <ligand>
        <name>[4Fe-4S] cluster</name>
        <dbReference type="ChEBI" id="CHEBI:49883"/>
        <label>2</label>
    </ligand>
</feature>
<feature type="binding site" evidence="8">
    <location>
        <position position="381"/>
    </location>
    <ligand>
        <name>[4Fe-4S] cluster</name>
        <dbReference type="ChEBI" id="CHEBI:49883"/>
        <label>1</label>
    </ligand>
</feature>
<name>A0A9J6RBQ6_9BACI</name>
<feature type="binding site" evidence="8">
    <location>
        <position position="391"/>
    </location>
    <ligand>
        <name>[4Fe-4S] cluster</name>
        <dbReference type="ChEBI" id="CHEBI:49883"/>
        <label>2</label>
    </ligand>
</feature>
<evidence type="ECO:0000256" key="4">
    <source>
        <dbReference type="ARBA" id="ARBA00022737"/>
    </source>
</evidence>
<dbReference type="GO" id="GO:0022900">
    <property type="term" value="P:electron transport chain"/>
    <property type="evidence" value="ECO:0007669"/>
    <property type="project" value="UniProtKB-UniRule"/>
</dbReference>
<dbReference type="PROSITE" id="PS51379">
    <property type="entry name" value="4FE4S_FER_2"/>
    <property type="match status" value="2"/>
</dbReference>
<evidence type="ECO:0000256" key="3">
    <source>
        <dbReference type="ARBA" id="ARBA00022723"/>
    </source>
</evidence>
<dbReference type="InterPro" id="IPR037225">
    <property type="entry name" value="Nuo51_FMN-bd_sf"/>
</dbReference>
<feature type="binding site" evidence="8">
    <location>
        <position position="387"/>
    </location>
    <ligand>
        <name>[4Fe-4S] cluster</name>
        <dbReference type="ChEBI" id="CHEBI:49883"/>
        <label>1</label>
    </ligand>
</feature>
<keyword evidence="8" id="KW-0472">Membrane</keyword>
<dbReference type="NCBIfam" id="TIGR01945">
    <property type="entry name" value="rnfC"/>
    <property type="match status" value="1"/>
</dbReference>
<feature type="domain" description="4Fe-4S ferredoxin-type" evidence="9">
    <location>
        <begin position="411"/>
        <end position="440"/>
    </location>
</feature>
<organism evidence="10 11">
    <name type="scientific">Natronobacillus azotifigens</name>
    <dbReference type="NCBI Taxonomy" id="472978"/>
    <lineage>
        <taxon>Bacteria</taxon>
        <taxon>Bacillati</taxon>
        <taxon>Bacillota</taxon>
        <taxon>Bacilli</taxon>
        <taxon>Bacillales</taxon>
        <taxon>Bacillaceae</taxon>
        <taxon>Natronobacillus</taxon>
    </lineage>
</organism>
<dbReference type="Pfam" id="PF01512">
    <property type="entry name" value="Complex1_51K"/>
    <property type="match status" value="1"/>
</dbReference>
<keyword evidence="4 8" id="KW-0677">Repeat</keyword>
<comment type="function">
    <text evidence="8">Part of a membrane-bound complex that couples electron transfer with translocation of ions across the membrane.</text>
</comment>
<dbReference type="PANTHER" id="PTHR43034:SF2">
    <property type="entry name" value="ION-TRANSLOCATING OXIDOREDUCTASE COMPLEX SUBUNIT C"/>
    <property type="match status" value="1"/>
</dbReference>
<evidence type="ECO:0000313" key="11">
    <source>
        <dbReference type="Proteomes" id="UP001084197"/>
    </source>
</evidence>
<dbReference type="InterPro" id="IPR019554">
    <property type="entry name" value="Soluble_ligand-bd"/>
</dbReference>
<accession>A0A9J6RBQ6</accession>
<dbReference type="InterPro" id="IPR017896">
    <property type="entry name" value="4Fe4S_Fe-S-bd"/>
</dbReference>
<dbReference type="GO" id="GO:0051539">
    <property type="term" value="F:4 iron, 4 sulfur cluster binding"/>
    <property type="evidence" value="ECO:0007669"/>
    <property type="project" value="UniProtKB-KW"/>
</dbReference>
<dbReference type="Pfam" id="PF13375">
    <property type="entry name" value="RnfC_N"/>
    <property type="match status" value="1"/>
</dbReference>
<dbReference type="Pfam" id="PF10531">
    <property type="entry name" value="SLBB"/>
    <property type="match status" value="1"/>
</dbReference>
<keyword evidence="2 8" id="KW-0004">4Fe-4S</keyword>
<comment type="similarity">
    <text evidence="8">Belongs to the 4Fe4S bacterial-type ferredoxin family. RnfC subfamily.</text>
</comment>
<protein>
    <recommendedName>
        <fullName evidence="8">Ion-translocating oxidoreductase complex subunit C</fullName>
        <ecNumber evidence="8">7.-.-.-</ecNumber>
    </recommendedName>
    <alternativeName>
        <fullName evidence="8">Rnf electron transport complex subunit C</fullName>
    </alternativeName>
</protein>
<dbReference type="Pfam" id="PF13237">
    <property type="entry name" value="Fer4_10"/>
    <property type="match status" value="1"/>
</dbReference>
<evidence type="ECO:0000256" key="5">
    <source>
        <dbReference type="ARBA" id="ARBA00022982"/>
    </source>
</evidence>
<evidence type="ECO:0000256" key="7">
    <source>
        <dbReference type="ARBA" id="ARBA00023014"/>
    </source>
</evidence>
<keyword evidence="6 8" id="KW-0408">Iron</keyword>
<dbReference type="InterPro" id="IPR010208">
    <property type="entry name" value="Ion_transpt_RnfC/RsxC"/>
</dbReference>
<comment type="cofactor">
    <cofactor evidence="8">
        <name>[4Fe-4S] cluster</name>
        <dbReference type="ChEBI" id="CHEBI:49883"/>
    </cofactor>
    <text evidence="8">Binds 2 [4Fe-4S] clusters per subunit.</text>
</comment>
<keyword evidence="8" id="KW-1278">Translocase</keyword>
<feature type="binding site" evidence="8">
    <location>
        <position position="423"/>
    </location>
    <ligand>
        <name>[4Fe-4S] cluster</name>
        <dbReference type="ChEBI" id="CHEBI:49883"/>
        <label>2</label>
    </ligand>
</feature>
<dbReference type="Gene3D" id="3.40.50.11540">
    <property type="entry name" value="NADH-ubiquinone oxidoreductase 51kDa subunit"/>
    <property type="match status" value="1"/>
</dbReference>
<dbReference type="SUPFAM" id="SSF46548">
    <property type="entry name" value="alpha-helical ferredoxin"/>
    <property type="match status" value="1"/>
</dbReference>
<dbReference type="NCBIfam" id="NF003454">
    <property type="entry name" value="PRK05035.1"/>
    <property type="match status" value="1"/>
</dbReference>
<keyword evidence="1 8" id="KW-0813">Transport</keyword>
<dbReference type="GO" id="GO:0046872">
    <property type="term" value="F:metal ion binding"/>
    <property type="evidence" value="ECO:0007669"/>
    <property type="project" value="UniProtKB-KW"/>
</dbReference>
<dbReference type="InterPro" id="IPR026902">
    <property type="entry name" value="RnfC_N"/>
</dbReference>
<comment type="caution">
    <text evidence="10">The sequence shown here is derived from an EMBL/GenBank/DDBJ whole genome shotgun (WGS) entry which is preliminary data.</text>
</comment>
<dbReference type="GO" id="GO:0005886">
    <property type="term" value="C:plasma membrane"/>
    <property type="evidence" value="ECO:0007669"/>
    <property type="project" value="UniProtKB-SubCell"/>
</dbReference>
<feature type="binding site" evidence="8">
    <location>
        <position position="426"/>
    </location>
    <ligand>
        <name>[4Fe-4S] cluster</name>
        <dbReference type="ChEBI" id="CHEBI:49883"/>
        <label>2</label>
    </ligand>
</feature>
<dbReference type="PROSITE" id="PS00198">
    <property type="entry name" value="4FE4S_FER_1"/>
    <property type="match status" value="1"/>
</dbReference>
<keyword evidence="7 8" id="KW-0411">Iron-sulfur</keyword>
<dbReference type="AlphaFoldDB" id="A0A9J6RBQ6"/>
<dbReference type="SUPFAM" id="SSF142019">
    <property type="entry name" value="Nqo1 FMN-binding domain-like"/>
    <property type="match status" value="1"/>
</dbReference>
<feature type="binding site" evidence="8">
    <location>
        <position position="384"/>
    </location>
    <ligand>
        <name>[4Fe-4S] cluster</name>
        <dbReference type="ChEBI" id="CHEBI:49883"/>
        <label>1</label>
    </ligand>
</feature>
<dbReference type="Gene3D" id="3.30.70.20">
    <property type="match status" value="1"/>
</dbReference>
<feature type="domain" description="4Fe-4S ferredoxin-type" evidence="9">
    <location>
        <begin position="371"/>
        <end position="403"/>
    </location>
</feature>
<dbReference type="GO" id="GO:0009055">
    <property type="term" value="F:electron transfer activity"/>
    <property type="evidence" value="ECO:0007669"/>
    <property type="project" value="InterPro"/>
</dbReference>